<dbReference type="InterPro" id="IPR029044">
    <property type="entry name" value="Nucleotide-diphossugar_trans"/>
</dbReference>
<reference evidence="5" key="1">
    <citation type="submission" date="2016-10" db="EMBL/GenBank/DDBJ databases">
        <authorList>
            <person name="Varghese N."/>
            <person name="Submissions S."/>
        </authorList>
    </citation>
    <scope>NUCLEOTIDE SEQUENCE [LARGE SCALE GENOMIC DNA]</scope>
    <source>
        <strain evidence="5">P18</strain>
    </source>
</reference>
<feature type="domain" description="Glycosyltransferase 2-like" evidence="3">
    <location>
        <begin position="5"/>
        <end position="179"/>
    </location>
</feature>
<dbReference type="EMBL" id="FOXO01000041">
    <property type="protein sequence ID" value="SFQ39652.1"/>
    <property type="molecule type" value="Genomic_DNA"/>
</dbReference>
<dbReference type="Proteomes" id="UP000182624">
    <property type="component" value="Unassembled WGS sequence"/>
</dbReference>
<keyword evidence="1" id="KW-0328">Glycosyltransferase</keyword>
<sequence length="347" mass="41067">MDKVSVIIPCYNVEKYIDRTLESIFWQEIDMNFLEVICVDDASTDNTFEKLKAWEKKFSDQLGVIRLSSNGRQGMARNIGLDYSTGKYIAFIDADDWLEKDYIKILHDIAIRGDYDVVQCEFIRDSSENLEFVNSGSLSEEKTNEEEMIIRDNEDRKKVFHSKIINNYAHCKLIKKELLVNNKIYFTEGLAYEDSYWGVLLNMYVKKACITKKKLYHYYVNTNSTGLSKNEMYHLDLLTNQVLLWNELKKRRFMELFKDEIEVEYVYSCVLIFWKMLSLRYDAPPYSYYRMLCAVVQEHIPDIMKNPYIEKGELSEEYMLILQSCLNEMNKADFQVFAKSVKLIMSK</sequence>
<gene>
    <name evidence="4" type="ORF">SAMN04487928_14110</name>
</gene>
<keyword evidence="2 4" id="KW-0808">Transferase</keyword>
<protein>
    <submittedName>
        <fullName evidence="4">Glycosyltransferase involved in cell wall bisynthesis</fullName>
    </submittedName>
</protein>
<dbReference type="PANTHER" id="PTHR22916">
    <property type="entry name" value="GLYCOSYLTRANSFERASE"/>
    <property type="match status" value="1"/>
</dbReference>
<dbReference type="AlphaFoldDB" id="A0A1I5Y5Z7"/>
<evidence type="ECO:0000256" key="1">
    <source>
        <dbReference type="ARBA" id="ARBA00022676"/>
    </source>
</evidence>
<dbReference type="InterPro" id="IPR001173">
    <property type="entry name" value="Glyco_trans_2-like"/>
</dbReference>
<evidence type="ECO:0000313" key="4">
    <source>
        <dbReference type="EMBL" id="SFQ39652.1"/>
    </source>
</evidence>
<dbReference type="CDD" id="cd00761">
    <property type="entry name" value="Glyco_tranf_GTA_type"/>
    <property type="match status" value="1"/>
</dbReference>
<organism evidence="4 5">
    <name type="scientific">Butyrivibrio proteoclasticus</name>
    <dbReference type="NCBI Taxonomy" id="43305"/>
    <lineage>
        <taxon>Bacteria</taxon>
        <taxon>Bacillati</taxon>
        <taxon>Bacillota</taxon>
        <taxon>Clostridia</taxon>
        <taxon>Lachnospirales</taxon>
        <taxon>Lachnospiraceae</taxon>
        <taxon>Butyrivibrio</taxon>
    </lineage>
</organism>
<dbReference type="SUPFAM" id="SSF53448">
    <property type="entry name" value="Nucleotide-diphospho-sugar transferases"/>
    <property type="match status" value="1"/>
</dbReference>
<name>A0A1I5Y5Z7_9FIRM</name>
<keyword evidence="5" id="KW-1185">Reference proteome</keyword>
<dbReference type="OrthoDB" id="9807674at2"/>
<dbReference type="Pfam" id="PF00535">
    <property type="entry name" value="Glycos_transf_2"/>
    <property type="match status" value="1"/>
</dbReference>
<proteinExistence type="predicted"/>
<evidence type="ECO:0000256" key="2">
    <source>
        <dbReference type="ARBA" id="ARBA00022679"/>
    </source>
</evidence>
<evidence type="ECO:0000259" key="3">
    <source>
        <dbReference type="Pfam" id="PF00535"/>
    </source>
</evidence>
<dbReference type="RefSeq" id="WP_074891720.1">
    <property type="nucleotide sequence ID" value="NZ_FOXO01000041.1"/>
</dbReference>
<dbReference type="PANTHER" id="PTHR22916:SF51">
    <property type="entry name" value="GLYCOSYLTRANSFERASE EPSH-RELATED"/>
    <property type="match status" value="1"/>
</dbReference>
<accession>A0A1I5Y5Z7</accession>
<dbReference type="GO" id="GO:0016757">
    <property type="term" value="F:glycosyltransferase activity"/>
    <property type="evidence" value="ECO:0007669"/>
    <property type="project" value="UniProtKB-KW"/>
</dbReference>
<dbReference type="Gene3D" id="3.90.550.10">
    <property type="entry name" value="Spore Coat Polysaccharide Biosynthesis Protein SpsA, Chain A"/>
    <property type="match status" value="1"/>
</dbReference>
<evidence type="ECO:0000313" key="5">
    <source>
        <dbReference type="Proteomes" id="UP000182624"/>
    </source>
</evidence>